<name>A0AA37WFK8_9BACT</name>
<proteinExistence type="predicted"/>
<dbReference type="AlphaFoldDB" id="A0AA37WFK8"/>
<gene>
    <name evidence="1" type="ORF">GCM10007940_33630</name>
</gene>
<dbReference type="RefSeq" id="WP_235292694.1">
    <property type="nucleotide sequence ID" value="NZ_BSOH01000023.1"/>
</dbReference>
<organism evidence="1 2">
    <name type="scientific">Portibacter lacus</name>
    <dbReference type="NCBI Taxonomy" id="1099794"/>
    <lineage>
        <taxon>Bacteria</taxon>
        <taxon>Pseudomonadati</taxon>
        <taxon>Bacteroidota</taxon>
        <taxon>Saprospiria</taxon>
        <taxon>Saprospirales</taxon>
        <taxon>Haliscomenobacteraceae</taxon>
        <taxon>Portibacter</taxon>
    </lineage>
</organism>
<protein>
    <recommendedName>
        <fullName evidence="3">Lipoprotein</fullName>
    </recommendedName>
</protein>
<dbReference type="Proteomes" id="UP001156666">
    <property type="component" value="Unassembled WGS sequence"/>
</dbReference>
<evidence type="ECO:0000313" key="2">
    <source>
        <dbReference type="Proteomes" id="UP001156666"/>
    </source>
</evidence>
<evidence type="ECO:0008006" key="3">
    <source>
        <dbReference type="Google" id="ProtNLM"/>
    </source>
</evidence>
<sequence length="392" mass="45196">MKNFTIIIGIATMVFFSACTSLEKMVDNGNYDEAIVKLARKLSGKKNKKAKDLKMLEEAFQKVTAEDLAYAERLKTTGRASNWDEIFNIYQKIDDRQDLIMPFLPLVSKDGYRAKFNFANVNSLKNEAANNATAYHYNEAIRLIALGKKGDKRAARQAYDGLETLEQYTDQYKDSRSLKEEAQFLGTNRVLVKLYNNTFGFMPREVEEEIMSVNVKELNTFWTQYYTKSSLGYDFDYVARLDVDNIDISPEREYINRYIDEKEIKDGWQYALDEKGNVKKDSLGNDIKVDKYVKVVAQVIEINRQKSATASGRFGLFDAETKELIETRPFSVDAHFSDFASSMTGDRRAISDRTRGRIKNYPSPFPSDLLMTMDVAYELKELMKTEMRRFAI</sequence>
<comment type="caution">
    <text evidence="1">The sequence shown here is derived from an EMBL/GenBank/DDBJ whole genome shotgun (WGS) entry which is preliminary data.</text>
</comment>
<evidence type="ECO:0000313" key="1">
    <source>
        <dbReference type="EMBL" id="GLR18747.1"/>
    </source>
</evidence>
<accession>A0AA37WFK8</accession>
<reference evidence="1" key="1">
    <citation type="journal article" date="2014" name="Int. J. Syst. Evol. Microbiol.">
        <title>Complete genome sequence of Corynebacterium casei LMG S-19264T (=DSM 44701T), isolated from a smear-ripened cheese.</title>
        <authorList>
            <consortium name="US DOE Joint Genome Institute (JGI-PGF)"/>
            <person name="Walter F."/>
            <person name="Albersmeier A."/>
            <person name="Kalinowski J."/>
            <person name="Ruckert C."/>
        </authorList>
    </citation>
    <scope>NUCLEOTIDE SEQUENCE</scope>
    <source>
        <strain evidence="1">NBRC 108769</strain>
    </source>
</reference>
<dbReference type="EMBL" id="BSOH01000023">
    <property type="protein sequence ID" value="GLR18747.1"/>
    <property type="molecule type" value="Genomic_DNA"/>
</dbReference>
<reference evidence="1" key="2">
    <citation type="submission" date="2023-01" db="EMBL/GenBank/DDBJ databases">
        <title>Draft genome sequence of Portibacter lacus strain NBRC 108769.</title>
        <authorList>
            <person name="Sun Q."/>
            <person name="Mori K."/>
        </authorList>
    </citation>
    <scope>NUCLEOTIDE SEQUENCE</scope>
    <source>
        <strain evidence="1">NBRC 108769</strain>
    </source>
</reference>
<dbReference type="PROSITE" id="PS51257">
    <property type="entry name" value="PROKAR_LIPOPROTEIN"/>
    <property type="match status" value="1"/>
</dbReference>
<keyword evidence="2" id="KW-1185">Reference proteome</keyword>